<protein>
    <submittedName>
        <fullName evidence="2">CCHC-type domain-containing protein</fullName>
    </submittedName>
</protein>
<feature type="compositionally biased region" description="Basic and acidic residues" evidence="1">
    <location>
        <begin position="157"/>
        <end position="182"/>
    </location>
</feature>
<sequence length="188" mass="21898">MPSEKYASPHQRRENATVGRNIPRRRDCYICGSQQHLSFETMGPRRTNEKWIYIAIVHSSLVPKLKDNEGIRIFLTPEFGKQIEAKVCRMTIYFKNFDNNIFNSVDRLVAVTAQLNIPCLVTPELHELLTNSEDGEIDCSGGAHEERKVLPVYFETKEERIGEKTPPDRQAPERLREKTNEQRRKRRS</sequence>
<evidence type="ECO:0000313" key="2">
    <source>
        <dbReference type="EMBL" id="GFQ97678.1"/>
    </source>
</evidence>
<keyword evidence="3" id="KW-1185">Reference proteome</keyword>
<feature type="region of interest" description="Disordered" evidence="1">
    <location>
        <begin position="157"/>
        <end position="188"/>
    </location>
</feature>
<proteinExistence type="predicted"/>
<comment type="caution">
    <text evidence="2">The sequence shown here is derived from an EMBL/GenBank/DDBJ whole genome shotgun (WGS) entry which is preliminary data.</text>
</comment>
<accession>A0A8X6H7I4</accession>
<dbReference type="AlphaFoldDB" id="A0A8X6H7I4"/>
<dbReference type="Proteomes" id="UP000887116">
    <property type="component" value="Unassembled WGS sequence"/>
</dbReference>
<evidence type="ECO:0000313" key="3">
    <source>
        <dbReference type="Proteomes" id="UP000887116"/>
    </source>
</evidence>
<dbReference type="EMBL" id="BMAO01024778">
    <property type="protein sequence ID" value="GFQ97678.1"/>
    <property type="molecule type" value="Genomic_DNA"/>
</dbReference>
<name>A0A8X6H7I4_TRICU</name>
<evidence type="ECO:0000256" key="1">
    <source>
        <dbReference type="SAM" id="MobiDB-lite"/>
    </source>
</evidence>
<reference evidence="2" key="1">
    <citation type="submission" date="2020-07" db="EMBL/GenBank/DDBJ databases">
        <title>Multicomponent nature underlies the extraordinary mechanical properties of spider dragline silk.</title>
        <authorList>
            <person name="Kono N."/>
            <person name="Nakamura H."/>
            <person name="Mori M."/>
            <person name="Yoshida Y."/>
            <person name="Ohtoshi R."/>
            <person name="Malay A.D."/>
            <person name="Moran D.A.P."/>
            <person name="Tomita M."/>
            <person name="Numata K."/>
            <person name="Arakawa K."/>
        </authorList>
    </citation>
    <scope>NUCLEOTIDE SEQUENCE</scope>
</reference>
<organism evidence="2 3">
    <name type="scientific">Trichonephila clavata</name>
    <name type="common">Joro spider</name>
    <name type="synonym">Nephila clavata</name>
    <dbReference type="NCBI Taxonomy" id="2740835"/>
    <lineage>
        <taxon>Eukaryota</taxon>
        <taxon>Metazoa</taxon>
        <taxon>Ecdysozoa</taxon>
        <taxon>Arthropoda</taxon>
        <taxon>Chelicerata</taxon>
        <taxon>Arachnida</taxon>
        <taxon>Araneae</taxon>
        <taxon>Araneomorphae</taxon>
        <taxon>Entelegynae</taxon>
        <taxon>Araneoidea</taxon>
        <taxon>Nephilidae</taxon>
        <taxon>Trichonephila</taxon>
    </lineage>
</organism>
<gene>
    <name evidence="2" type="primary">AVEN_48056_1</name>
    <name evidence="2" type="ORF">TNCT_68461</name>
</gene>